<organism evidence="1 2">
    <name type="scientific">Phytophthora megakarya</name>
    <dbReference type="NCBI Taxonomy" id="4795"/>
    <lineage>
        <taxon>Eukaryota</taxon>
        <taxon>Sar</taxon>
        <taxon>Stramenopiles</taxon>
        <taxon>Oomycota</taxon>
        <taxon>Peronosporomycetes</taxon>
        <taxon>Peronosporales</taxon>
        <taxon>Peronosporaceae</taxon>
        <taxon>Phytophthora</taxon>
    </lineage>
</organism>
<comment type="caution">
    <text evidence="1">The sequence shown here is derived from an EMBL/GenBank/DDBJ whole genome shotgun (WGS) entry which is preliminary data.</text>
</comment>
<protein>
    <submittedName>
        <fullName evidence="1">Uncharacterized protein</fullName>
    </submittedName>
</protein>
<dbReference type="EMBL" id="NBNE01015367">
    <property type="protein sequence ID" value="OWY93831.1"/>
    <property type="molecule type" value="Genomic_DNA"/>
</dbReference>
<sequence>MQSWCVRTPRPETSNANRLTLRLEFRVTPLQTPTQLLSLSASRASQRPRVSLDASPGDVDHDDTEQHQFQLVVQPLVKYTVEGRDTSATILDVFAAHGATFSDIIHKLWEQFCSCIKGFALKQNGVWSIETPTEASWYKAM</sequence>
<proteinExistence type="predicted"/>
<name>A0A225ULN0_9STRA</name>
<accession>A0A225ULN0</accession>
<dbReference type="Proteomes" id="UP000198211">
    <property type="component" value="Unassembled WGS sequence"/>
</dbReference>
<keyword evidence="2" id="KW-1185">Reference proteome</keyword>
<reference evidence="2" key="1">
    <citation type="submission" date="2017-03" db="EMBL/GenBank/DDBJ databases">
        <title>Phytopthora megakarya and P. palmivora, two closely related causual agents of cacao black pod achieved similar genome size and gene model numbers by different mechanisms.</title>
        <authorList>
            <person name="Ali S."/>
            <person name="Shao J."/>
            <person name="Larry D.J."/>
            <person name="Kronmiller B."/>
            <person name="Shen D."/>
            <person name="Strem M.D."/>
            <person name="Melnick R.L."/>
            <person name="Guiltinan M.J."/>
            <person name="Tyler B.M."/>
            <person name="Meinhardt L.W."/>
            <person name="Bailey B.A."/>
        </authorList>
    </citation>
    <scope>NUCLEOTIDE SEQUENCE [LARGE SCALE GENOMIC DNA]</scope>
    <source>
        <strain evidence="2">zdho120</strain>
    </source>
</reference>
<evidence type="ECO:0000313" key="1">
    <source>
        <dbReference type="EMBL" id="OWY93831.1"/>
    </source>
</evidence>
<dbReference type="AlphaFoldDB" id="A0A225ULN0"/>
<evidence type="ECO:0000313" key="2">
    <source>
        <dbReference type="Proteomes" id="UP000198211"/>
    </source>
</evidence>
<gene>
    <name evidence="1" type="ORF">PHMEG_00036621</name>
</gene>